<comment type="caution">
    <text evidence="1">The sequence shown here is derived from an EMBL/GenBank/DDBJ whole genome shotgun (WGS) entry which is preliminary data.</text>
</comment>
<evidence type="ECO:0000313" key="2">
    <source>
        <dbReference type="Proteomes" id="UP000785679"/>
    </source>
</evidence>
<sequence length="93" mass="10861">MWKGDIFSTAYRIVSIIPSYIPLTTINLLLFDTYTLMLNTSTPSAKLCIEKACNSFLPHRSQSWEIDSCHSQYWRCSLRGHQLLMHIQYPLHL</sequence>
<reference evidence="1" key="1">
    <citation type="submission" date="2019-06" db="EMBL/GenBank/DDBJ databases">
        <authorList>
            <person name="Zheng W."/>
        </authorList>
    </citation>
    <scope>NUCLEOTIDE SEQUENCE</scope>
    <source>
        <strain evidence="1">QDHG01</strain>
    </source>
</reference>
<proteinExistence type="predicted"/>
<gene>
    <name evidence="1" type="ORF">FGO68_gene10868</name>
</gene>
<organism evidence="1 2">
    <name type="scientific">Halteria grandinella</name>
    <dbReference type="NCBI Taxonomy" id="5974"/>
    <lineage>
        <taxon>Eukaryota</taxon>
        <taxon>Sar</taxon>
        <taxon>Alveolata</taxon>
        <taxon>Ciliophora</taxon>
        <taxon>Intramacronucleata</taxon>
        <taxon>Spirotrichea</taxon>
        <taxon>Stichotrichia</taxon>
        <taxon>Sporadotrichida</taxon>
        <taxon>Halteriidae</taxon>
        <taxon>Halteria</taxon>
    </lineage>
</organism>
<name>A0A8J8P0Z6_HALGN</name>
<keyword evidence="2" id="KW-1185">Reference proteome</keyword>
<accession>A0A8J8P0Z6</accession>
<protein>
    <submittedName>
        <fullName evidence="1">Uncharacterized protein</fullName>
    </submittedName>
</protein>
<dbReference type="EMBL" id="RRYP01002185">
    <property type="protein sequence ID" value="TNV85062.1"/>
    <property type="molecule type" value="Genomic_DNA"/>
</dbReference>
<dbReference type="AlphaFoldDB" id="A0A8J8P0Z6"/>
<evidence type="ECO:0000313" key="1">
    <source>
        <dbReference type="EMBL" id="TNV85062.1"/>
    </source>
</evidence>
<dbReference type="Proteomes" id="UP000785679">
    <property type="component" value="Unassembled WGS sequence"/>
</dbReference>